<name>A0ABT9SUJ8_9FLAO</name>
<gene>
    <name evidence="1" type="ORF">J2T04_004058</name>
</gene>
<organism evidence="1 2">
    <name type="scientific">Chryseobacterium lathyri</name>
    <dbReference type="NCBI Taxonomy" id="395933"/>
    <lineage>
        <taxon>Bacteria</taxon>
        <taxon>Pseudomonadati</taxon>
        <taxon>Bacteroidota</taxon>
        <taxon>Flavobacteriia</taxon>
        <taxon>Flavobacteriales</taxon>
        <taxon>Weeksellaceae</taxon>
        <taxon>Chryseobacterium group</taxon>
        <taxon>Chryseobacterium</taxon>
    </lineage>
</organism>
<comment type="caution">
    <text evidence="1">The sequence shown here is derived from an EMBL/GenBank/DDBJ whole genome shotgun (WGS) entry which is preliminary data.</text>
</comment>
<reference evidence="1 2" key="1">
    <citation type="submission" date="2023-07" db="EMBL/GenBank/DDBJ databases">
        <title>Sorghum-associated microbial communities from plants grown in Nebraska, USA.</title>
        <authorList>
            <person name="Schachtman D."/>
        </authorList>
    </citation>
    <scope>NUCLEOTIDE SEQUENCE [LARGE SCALE GENOMIC DNA]</scope>
    <source>
        <strain evidence="1 2">CC351</strain>
    </source>
</reference>
<evidence type="ECO:0000313" key="2">
    <source>
        <dbReference type="Proteomes" id="UP001235513"/>
    </source>
</evidence>
<sequence>MKELFFPIDGIIPKVILNFGELPSQAKSPALFQT</sequence>
<dbReference type="Proteomes" id="UP001235513">
    <property type="component" value="Unassembled WGS sequence"/>
</dbReference>
<dbReference type="EMBL" id="JAUSRL010000010">
    <property type="protein sequence ID" value="MDP9962130.1"/>
    <property type="molecule type" value="Genomic_DNA"/>
</dbReference>
<keyword evidence="2" id="KW-1185">Reference proteome</keyword>
<accession>A0ABT9SUJ8</accession>
<evidence type="ECO:0000313" key="1">
    <source>
        <dbReference type="EMBL" id="MDP9962130.1"/>
    </source>
</evidence>
<proteinExistence type="predicted"/>
<protein>
    <submittedName>
        <fullName evidence="1">Uncharacterized protein</fullName>
    </submittedName>
</protein>